<dbReference type="AlphaFoldDB" id="A0A1C4BCW3"/>
<accession>A0A1C4BCW3</accession>
<reference evidence="2" key="1">
    <citation type="submission" date="2016-08" db="EMBL/GenBank/DDBJ databases">
        <authorList>
            <person name="Varghese N."/>
            <person name="Submissions Spin"/>
        </authorList>
    </citation>
    <scope>NUCLEOTIDE SEQUENCE [LARGE SCALE GENOMIC DNA]</scope>
    <source>
        <strain evidence="2">R-53248</strain>
    </source>
</reference>
<protein>
    <submittedName>
        <fullName evidence="1">Uncharacterized protein</fullName>
    </submittedName>
</protein>
<gene>
    <name evidence="1" type="ORF">GA0061081_104101</name>
</gene>
<evidence type="ECO:0000313" key="1">
    <source>
        <dbReference type="EMBL" id="SCC04725.1"/>
    </source>
</evidence>
<keyword evidence="2" id="KW-1185">Reference proteome</keyword>
<evidence type="ECO:0000313" key="2">
    <source>
        <dbReference type="Proteomes" id="UP000199670"/>
    </source>
</evidence>
<dbReference type="STRING" id="1798182.GA0061081_104101"/>
<proteinExistence type="predicted"/>
<dbReference type="EMBL" id="FMAQ01000004">
    <property type="protein sequence ID" value="SCC04725.1"/>
    <property type="molecule type" value="Genomic_DNA"/>
</dbReference>
<sequence>MFKNKRLTIECQFSIKNIWSIKLKLFNINISSANDALKQSSKVKYYLIRDIMKILNISTTKEVKYLIKNLELEQSKYRSLNSHKKWVYNNNALNILKLYLKYKAA</sequence>
<organism evidence="1 2">
    <name type="scientific">Gilliamella bombicola</name>
    <dbReference type="NCBI Taxonomy" id="1798182"/>
    <lineage>
        <taxon>Bacteria</taxon>
        <taxon>Pseudomonadati</taxon>
        <taxon>Pseudomonadota</taxon>
        <taxon>Gammaproteobacteria</taxon>
        <taxon>Orbales</taxon>
        <taxon>Orbaceae</taxon>
        <taxon>Gilliamella</taxon>
    </lineage>
</organism>
<name>A0A1C4BCW3_9GAMM</name>
<dbReference type="Proteomes" id="UP000199670">
    <property type="component" value="Unassembled WGS sequence"/>
</dbReference>